<dbReference type="SUPFAM" id="SSF52047">
    <property type="entry name" value="RNI-like"/>
    <property type="match status" value="1"/>
</dbReference>
<evidence type="ECO:0000259" key="2">
    <source>
        <dbReference type="Pfam" id="PF12937"/>
    </source>
</evidence>
<dbReference type="InterPro" id="IPR032675">
    <property type="entry name" value="LRR_dom_sf"/>
</dbReference>
<evidence type="ECO:0000256" key="1">
    <source>
        <dbReference type="SAM" id="Coils"/>
    </source>
</evidence>
<dbReference type="InterPro" id="IPR036047">
    <property type="entry name" value="F-box-like_dom_sf"/>
</dbReference>
<name>A0A284S3T5_ARMOS</name>
<protein>
    <recommendedName>
        <fullName evidence="2">F-box domain-containing protein</fullName>
    </recommendedName>
</protein>
<keyword evidence="1" id="KW-0175">Coiled coil</keyword>
<dbReference type="STRING" id="47428.A0A284S3T5"/>
<dbReference type="Proteomes" id="UP000219338">
    <property type="component" value="Unassembled WGS sequence"/>
</dbReference>
<dbReference type="Pfam" id="PF12937">
    <property type="entry name" value="F-box-like"/>
    <property type="match status" value="1"/>
</dbReference>
<dbReference type="AlphaFoldDB" id="A0A284S3T5"/>
<feature type="domain" description="F-box" evidence="2">
    <location>
        <begin position="8"/>
        <end position="47"/>
    </location>
</feature>
<feature type="coiled-coil region" evidence="1">
    <location>
        <begin position="460"/>
        <end position="487"/>
    </location>
</feature>
<accession>A0A284S3T5</accession>
<keyword evidence="4" id="KW-1185">Reference proteome</keyword>
<dbReference type="OMA" id="ETIAFSC"/>
<dbReference type="OrthoDB" id="2913078at2759"/>
<sequence>MHHALLIPELVHEILQHVSKKDLGCHVSTVCKRWFDVSAKIIWRTLHDLTPLLRLIGEIEMQDDGNTFVDICNFRSLHEDWTRFEIYSRYIRILYLGNSVTDYRPALSAIAMLRSGAVFLPNLQELGWAGYEDWMASVFIMHNSVTSFYLSLEDIPADVHVQAPDTLQFSRALELLIPKLPNLKSIRFPPFSNTFPIISAASALSHLTDIRTADFYGFSNMSLLPSGPPCILPSRLEILHVVIAFRDATRLFYTALPHLSEIQIISGYAEVPLTVSHLAMAISQYCSNLRKLYLSSARTQQGMTGVADDCLAIADIAPLFSCSAMTESTIQHAYPLPLHDSDIQTLLTRWPALEHLMLNNFPPSLLARGVSVPLPEWSTLALFARYGKHLSSLGLYMNGVANIPDIGNSCPFTHLEAFDVGNSPTLGTPAEARFLSYILPPNCRLLAYNTVKWGPVVTLMSEFRKARAEEREAKSDLEREVVELRARLAS</sequence>
<proteinExistence type="predicted"/>
<organism evidence="3 4">
    <name type="scientific">Armillaria ostoyae</name>
    <name type="common">Armillaria root rot fungus</name>
    <dbReference type="NCBI Taxonomy" id="47428"/>
    <lineage>
        <taxon>Eukaryota</taxon>
        <taxon>Fungi</taxon>
        <taxon>Dikarya</taxon>
        <taxon>Basidiomycota</taxon>
        <taxon>Agaricomycotina</taxon>
        <taxon>Agaricomycetes</taxon>
        <taxon>Agaricomycetidae</taxon>
        <taxon>Agaricales</taxon>
        <taxon>Marasmiineae</taxon>
        <taxon>Physalacriaceae</taxon>
        <taxon>Armillaria</taxon>
    </lineage>
</organism>
<reference evidence="4" key="1">
    <citation type="journal article" date="2017" name="Nat. Ecol. Evol.">
        <title>Genome expansion and lineage-specific genetic innovations in the forest pathogenic fungi Armillaria.</title>
        <authorList>
            <person name="Sipos G."/>
            <person name="Prasanna A.N."/>
            <person name="Walter M.C."/>
            <person name="O'Connor E."/>
            <person name="Balint B."/>
            <person name="Krizsan K."/>
            <person name="Kiss B."/>
            <person name="Hess J."/>
            <person name="Varga T."/>
            <person name="Slot J."/>
            <person name="Riley R."/>
            <person name="Boka B."/>
            <person name="Rigling D."/>
            <person name="Barry K."/>
            <person name="Lee J."/>
            <person name="Mihaltcheva S."/>
            <person name="LaButti K."/>
            <person name="Lipzen A."/>
            <person name="Waldron R."/>
            <person name="Moloney N.M."/>
            <person name="Sperisen C."/>
            <person name="Kredics L."/>
            <person name="Vagvoelgyi C."/>
            <person name="Patrignani A."/>
            <person name="Fitzpatrick D."/>
            <person name="Nagy I."/>
            <person name="Doyle S."/>
            <person name="Anderson J.B."/>
            <person name="Grigoriev I.V."/>
            <person name="Gueldener U."/>
            <person name="Muensterkoetter M."/>
            <person name="Nagy L.G."/>
        </authorList>
    </citation>
    <scope>NUCLEOTIDE SEQUENCE [LARGE SCALE GENOMIC DNA]</scope>
    <source>
        <strain evidence="4">C18/9</strain>
    </source>
</reference>
<dbReference type="InterPro" id="IPR001810">
    <property type="entry name" value="F-box_dom"/>
</dbReference>
<dbReference type="Gene3D" id="3.80.10.10">
    <property type="entry name" value="Ribonuclease Inhibitor"/>
    <property type="match status" value="1"/>
</dbReference>
<dbReference type="SUPFAM" id="SSF81383">
    <property type="entry name" value="F-box domain"/>
    <property type="match status" value="1"/>
</dbReference>
<dbReference type="Gene3D" id="1.20.1280.50">
    <property type="match status" value="1"/>
</dbReference>
<gene>
    <name evidence="3" type="ORF">ARMOST_19176</name>
</gene>
<dbReference type="CDD" id="cd09917">
    <property type="entry name" value="F-box_SF"/>
    <property type="match status" value="1"/>
</dbReference>
<dbReference type="EMBL" id="FUEG01000030">
    <property type="protein sequence ID" value="SJL15672.1"/>
    <property type="molecule type" value="Genomic_DNA"/>
</dbReference>
<evidence type="ECO:0000313" key="3">
    <source>
        <dbReference type="EMBL" id="SJL15672.1"/>
    </source>
</evidence>
<evidence type="ECO:0000313" key="4">
    <source>
        <dbReference type="Proteomes" id="UP000219338"/>
    </source>
</evidence>